<proteinExistence type="predicted"/>
<feature type="region of interest" description="Disordered" evidence="2">
    <location>
        <begin position="654"/>
        <end position="725"/>
    </location>
</feature>
<dbReference type="OrthoDB" id="4848543at2759"/>
<dbReference type="Proteomes" id="UP000224854">
    <property type="component" value="Unassembled WGS sequence"/>
</dbReference>
<feature type="compositionally biased region" description="Acidic residues" evidence="2">
    <location>
        <begin position="806"/>
        <end position="818"/>
    </location>
</feature>
<feature type="compositionally biased region" description="Polar residues" evidence="2">
    <location>
        <begin position="692"/>
        <end position="702"/>
    </location>
</feature>
<feature type="coiled-coil region" evidence="1">
    <location>
        <begin position="12"/>
        <end position="138"/>
    </location>
</feature>
<feature type="region of interest" description="Disordered" evidence="2">
    <location>
        <begin position="759"/>
        <end position="818"/>
    </location>
</feature>
<comment type="caution">
    <text evidence="3">The sequence shown here is derived from an EMBL/GenBank/DDBJ whole genome shotgun (WGS) entry which is preliminary data.</text>
</comment>
<protein>
    <submittedName>
        <fullName evidence="3">Uncharacterized protein</fullName>
    </submittedName>
</protein>
<name>A0A2C5ZK58_9HYPO</name>
<dbReference type="AlphaFoldDB" id="A0A2C5ZK58"/>
<keyword evidence="4" id="KW-1185">Reference proteome</keyword>
<feature type="compositionally biased region" description="Basic and acidic residues" evidence="2">
    <location>
        <begin position="787"/>
        <end position="797"/>
    </location>
</feature>
<evidence type="ECO:0000313" key="3">
    <source>
        <dbReference type="EMBL" id="PHH82375.1"/>
    </source>
</evidence>
<sequence>MAQVAERWNECMALTQAENEQFASEIEQLQLELDQRDQELIKSRTLFDIKENEIGEMKAKLNELREKDSHQSNENTELKNRVEALSQDLSNSASKTRALEERYCAYRLKLNDAIREQQDLYRRSKAMHQESIEELQNEKQKRIKGSEAFDKAFEHARQKREEMRRCTDELRIEMQYESRLKERKILELQEKIKEQQENIGRERQLSDGLRHKMISQQKTNEAVTEVALKMEALVEHIARSDRQQKDHEKLMNQIYRKLESVTDRWDIISDNRDISAENIERVVEAVNETISPRIFTAVSDVNAVQTSAMNTLGQVCHVFQSQLADIRGFIGSQCEILATCQVFDEEAKRKFEERFNALQSEMQANQAGVEQVKQLLEKRIEADSLFRNEVIKEQQKELDAKWATRFDVIKDLESRVQLMSDTQASGIDRLTKQQVMNEEAVQNHLARLMEEFKSSVESGFLVEQKKSEERARQGQASLDALQSQLEAVNHHLAVVKLGANKEINNEEHKTLVDTLEQQILKLENQAKETEQLRDRWLQDIKAINALRASLEELELRVPQMEKLSLHLGDFSRINQVMSSTAQYLLGERDWVEEQMEEAQLNDSSQFFSSATNADVPHQATEDRPSFAASSENKVADIVEGVLMDDIPLRRKVKVHSPAGRRLTGSPPPSVEQEQVRRREAAQPRSILKPKATSLQDSGTIEEQASRMPRHKSQYNRPAMGKMSTTVASSGVVEEIRSGFVQPERAHLNWSLPTVMDFENDSHQASTQDSQRSVENGKRSSRSAPVTEPKRAKLETNKMTKVNMLQMDEDGVDSDTDTA</sequence>
<feature type="compositionally biased region" description="Polar residues" evidence="2">
    <location>
        <begin position="762"/>
        <end position="773"/>
    </location>
</feature>
<gene>
    <name evidence="3" type="ORF">CDD82_6210</name>
</gene>
<organism evidence="3 4">
    <name type="scientific">Ophiocordyceps australis</name>
    <dbReference type="NCBI Taxonomy" id="1399860"/>
    <lineage>
        <taxon>Eukaryota</taxon>
        <taxon>Fungi</taxon>
        <taxon>Dikarya</taxon>
        <taxon>Ascomycota</taxon>
        <taxon>Pezizomycotina</taxon>
        <taxon>Sordariomycetes</taxon>
        <taxon>Hypocreomycetidae</taxon>
        <taxon>Hypocreales</taxon>
        <taxon>Ophiocordycipitaceae</taxon>
        <taxon>Ophiocordyceps</taxon>
    </lineage>
</organism>
<dbReference type="EMBL" id="NJEU01000062">
    <property type="protein sequence ID" value="PHH82375.1"/>
    <property type="molecule type" value="Genomic_DNA"/>
</dbReference>
<feature type="coiled-coil region" evidence="1">
    <location>
        <begin position="505"/>
        <end position="563"/>
    </location>
</feature>
<accession>A0A2C5ZK58</accession>
<dbReference type="Gene3D" id="1.20.58.60">
    <property type="match status" value="1"/>
</dbReference>
<feature type="coiled-coil region" evidence="1">
    <location>
        <begin position="178"/>
        <end position="205"/>
    </location>
</feature>
<dbReference type="SUPFAM" id="SSF46966">
    <property type="entry name" value="Spectrin repeat"/>
    <property type="match status" value="1"/>
</dbReference>
<evidence type="ECO:0000256" key="2">
    <source>
        <dbReference type="SAM" id="MobiDB-lite"/>
    </source>
</evidence>
<evidence type="ECO:0000256" key="1">
    <source>
        <dbReference type="SAM" id="Coils"/>
    </source>
</evidence>
<keyword evidence="1" id="KW-0175">Coiled coil</keyword>
<evidence type="ECO:0000313" key="4">
    <source>
        <dbReference type="Proteomes" id="UP000224854"/>
    </source>
</evidence>
<reference evidence="3 4" key="1">
    <citation type="submission" date="2017-06" db="EMBL/GenBank/DDBJ databases">
        <title>Ant-infecting Ophiocordyceps genomes reveal a high diversity of potential behavioral manipulation genes and a possible major role for enterotoxins.</title>
        <authorList>
            <person name="De Bekker C."/>
            <person name="Evans H.C."/>
            <person name="Brachmann A."/>
            <person name="Hughes D.P."/>
        </authorList>
    </citation>
    <scope>NUCLEOTIDE SEQUENCE [LARGE SCALE GENOMIC DNA]</scope>
    <source>
        <strain evidence="3 4">1348a</strain>
    </source>
</reference>